<comment type="caution">
    <text evidence="1">The sequence shown here is derived from an EMBL/GenBank/DDBJ whole genome shotgun (WGS) entry which is preliminary data.</text>
</comment>
<evidence type="ECO:0000313" key="2">
    <source>
        <dbReference type="Proteomes" id="UP000250321"/>
    </source>
</evidence>
<keyword evidence="2" id="KW-1185">Reference proteome</keyword>
<organism evidence="1 2">
    <name type="scientific">Prunus yedoensis var. nudiflora</name>
    <dbReference type="NCBI Taxonomy" id="2094558"/>
    <lineage>
        <taxon>Eukaryota</taxon>
        <taxon>Viridiplantae</taxon>
        <taxon>Streptophyta</taxon>
        <taxon>Embryophyta</taxon>
        <taxon>Tracheophyta</taxon>
        <taxon>Spermatophyta</taxon>
        <taxon>Magnoliopsida</taxon>
        <taxon>eudicotyledons</taxon>
        <taxon>Gunneridae</taxon>
        <taxon>Pentapetalae</taxon>
        <taxon>rosids</taxon>
        <taxon>fabids</taxon>
        <taxon>Rosales</taxon>
        <taxon>Rosaceae</taxon>
        <taxon>Amygdaloideae</taxon>
        <taxon>Amygdaleae</taxon>
        <taxon>Prunus</taxon>
    </lineage>
</organism>
<proteinExistence type="predicted"/>
<sequence>MANVKCLFIVMSCPVDDASDAKSGPFLQEGIMSLKGLELLTKHAEPVESAPETILEASSHLLLFKRRSLQRKNLLSQSG</sequence>
<gene>
    <name evidence="1" type="ORF">Pyn_29766</name>
</gene>
<name>A0A314XQM3_PRUYE</name>
<dbReference type="AlphaFoldDB" id="A0A314XQM3"/>
<dbReference type="Proteomes" id="UP000250321">
    <property type="component" value="Unassembled WGS sequence"/>
</dbReference>
<accession>A0A314XQM3</accession>
<dbReference type="EMBL" id="PJQY01002333">
    <property type="protein sequence ID" value="PQP94648.1"/>
    <property type="molecule type" value="Genomic_DNA"/>
</dbReference>
<dbReference type="OrthoDB" id="10460762at2759"/>
<reference evidence="1 2" key="1">
    <citation type="submission" date="2018-02" db="EMBL/GenBank/DDBJ databases">
        <title>Draft genome of wild Prunus yedoensis var. nudiflora.</title>
        <authorList>
            <person name="Baek S."/>
            <person name="Kim J.-H."/>
            <person name="Choi K."/>
            <person name="Kim G.-B."/>
            <person name="Cho A."/>
            <person name="Jang H."/>
            <person name="Shin C.-H."/>
            <person name="Yu H.-J."/>
            <person name="Mun J.-H."/>
        </authorList>
    </citation>
    <scope>NUCLEOTIDE SEQUENCE [LARGE SCALE GENOMIC DNA]</scope>
    <source>
        <strain evidence="2">cv. Jeju island</strain>
        <tissue evidence="1">Leaf</tissue>
    </source>
</reference>
<evidence type="ECO:0000313" key="1">
    <source>
        <dbReference type="EMBL" id="PQP94648.1"/>
    </source>
</evidence>
<protein>
    <submittedName>
        <fullName evidence="1">Plant UBX domain-containing protein 1-like</fullName>
    </submittedName>
</protein>